<organism evidence="5 6">
    <name type="scientific">Oncorhynchus kisutch</name>
    <name type="common">Coho salmon</name>
    <name type="synonym">Salmo kisutch</name>
    <dbReference type="NCBI Taxonomy" id="8019"/>
    <lineage>
        <taxon>Eukaryota</taxon>
        <taxon>Metazoa</taxon>
        <taxon>Chordata</taxon>
        <taxon>Craniata</taxon>
        <taxon>Vertebrata</taxon>
        <taxon>Euteleostomi</taxon>
        <taxon>Actinopterygii</taxon>
        <taxon>Neopterygii</taxon>
        <taxon>Teleostei</taxon>
        <taxon>Protacanthopterygii</taxon>
        <taxon>Salmoniformes</taxon>
        <taxon>Salmonidae</taxon>
        <taxon>Salmoninae</taxon>
        <taxon>Oncorhynchus</taxon>
    </lineage>
</organism>
<feature type="region of interest" description="Disordered" evidence="3">
    <location>
        <begin position="1"/>
        <end position="33"/>
    </location>
</feature>
<evidence type="ECO:0000313" key="5">
    <source>
        <dbReference type="Ensembl" id="ENSOKIP00005034734.1"/>
    </source>
</evidence>
<dbReference type="GeneTree" id="ENSGT00940000172928"/>
<reference evidence="5" key="2">
    <citation type="submission" date="2025-09" db="UniProtKB">
        <authorList>
            <consortium name="Ensembl"/>
        </authorList>
    </citation>
    <scope>IDENTIFICATION</scope>
</reference>
<dbReference type="InterPro" id="IPR002048">
    <property type="entry name" value="EF_hand_dom"/>
</dbReference>
<dbReference type="AlphaFoldDB" id="A0A8C7FX52"/>
<dbReference type="GO" id="GO:0005509">
    <property type="term" value="F:calcium ion binding"/>
    <property type="evidence" value="ECO:0007669"/>
    <property type="project" value="InterPro"/>
</dbReference>
<name>A0A8C7FX52_ONCKI</name>
<dbReference type="PROSITE" id="PS50222">
    <property type="entry name" value="EF_HAND_2"/>
    <property type="match status" value="1"/>
</dbReference>
<evidence type="ECO:0000256" key="2">
    <source>
        <dbReference type="ARBA" id="ARBA00022837"/>
    </source>
</evidence>
<evidence type="ECO:0000259" key="4">
    <source>
        <dbReference type="PROSITE" id="PS50222"/>
    </source>
</evidence>
<protein>
    <recommendedName>
        <fullName evidence="4">EF-hand domain-containing protein</fullName>
    </recommendedName>
</protein>
<evidence type="ECO:0000256" key="3">
    <source>
        <dbReference type="SAM" id="MobiDB-lite"/>
    </source>
</evidence>
<dbReference type="Ensembl" id="ENSOKIT00005036646.1">
    <property type="protein sequence ID" value="ENSOKIP00005034734.1"/>
    <property type="gene ID" value="ENSOKIG00005014852.1"/>
</dbReference>
<dbReference type="Proteomes" id="UP000694557">
    <property type="component" value="Unassembled WGS sequence"/>
</dbReference>
<evidence type="ECO:0000256" key="1">
    <source>
        <dbReference type="ARBA" id="ARBA00022723"/>
    </source>
</evidence>
<dbReference type="InterPro" id="IPR011992">
    <property type="entry name" value="EF-hand-dom_pair"/>
</dbReference>
<feature type="domain" description="EF-hand" evidence="4">
    <location>
        <begin position="103"/>
        <end position="138"/>
    </location>
</feature>
<dbReference type="PANTHER" id="PTHR47500:SF3">
    <property type="entry name" value="EF-HAND DOMAIN-CONTAINING PROTEIN"/>
    <property type="match status" value="1"/>
</dbReference>
<evidence type="ECO:0000313" key="6">
    <source>
        <dbReference type="Proteomes" id="UP000694557"/>
    </source>
</evidence>
<sequence>MDHPIPVTMRETPAGRMKGTQNPVGQGSRGIDPNRITSDLKEVLDSLGVGQLKDLATMVAEEPLSDAQVEAFQAVFKLFATDSLGCIDVVGLSSLLDTVNMRLSPEQIEAALHRADYDGDGEVGFQDFLCVMTDSQKFARCINESPDPSQSVDQSDSVFYKALNQMLNAGLIPSSATGEIVRYYHKKSLRHVLRVAPHQDKSRGHVITYYAKGAHLVGLQPKQLMKYIKPN</sequence>
<dbReference type="PROSITE" id="PS00018">
    <property type="entry name" value="EF_HAND_1"/>
    <property type="match status" value="1"/>
</dbReference>
<dbReference type="Gene3D" id="1.10.238.10">
    <property type="entry name" value="EF-hand"/>
    <property type="match status" value="1"/>
</dbReference>
<accession>A0A8C7FX52</accession>
<dbReference type="SUPFAM" id="SSF47473">
    <property type="entry name" value="EF-hand"/>
    <property type="match status" value="1"/>
</dbReference>
<keyword evidence="1" id="KW-0479">Metal-binding</keyword>
<reference evidence="5" key="1">
    <citation type="submission" date="2025-08" db="UniProtKB">
        <authorList>
            <consortium name="Ensembl"/>
        </authorList>
    </citation>
    <scope>IDENTIFICATION</scope>
</reference>
<dbReference type="InterPro" id="IPR018247">
    <property type="entry name" value="EF_Hand_1_Ca_BS"/>
</dbReference>
<keyword evidence="2" id="KW-0106">Calcium</keyword>
<dbReference type="PANTHER" id="PTHR47500">
    <property type="entry name" value="EF-HAND CALCIUM-BINDING DOMAIN-CONTAINING PROTEIN"/>
    <property type="match status" value="1"/>
</dbReference>
<dbReference type="InterPro" id="IPR043520">
    <property type="entry name" value="SPT21"/>
</dbReference>
<dbReference type="CDD" id="cd00051">
    <property type="entry name" value="EFh"/>
    <property type="match status" value="1"/>
</dbReference>
<keyword evidence="6" id="KW-1185">Reference proteome</keyword>
<proteinExistence type="predicted"/>